<evidence type="ECO:0000256" key="1">
    <source>
        <dbReference type="SAM" id="Coils"/>
    </source>
</evidence>
<evidence type="ECO:0000313" key="2">
    <source>
        <dbReference type="EMBL" id="CAE4600540.1"/>
    </source>
</evidence>
<protein>
    <submittedName>
        <fullName evidence="2">Uncharacterized protein</fullName>
    </submittedName>
</protein>
<feature type="coiled-coil region" evidence="1">
    <location>
        <begin position="212"/>
        <end position="239"/>
    </location>
</feature>
<organism evidence="2">
    <name type="scientific">Ditylum brightwellii</name>
    <dbReference type="NCBI Taxonomy" id="49249"/>
    <lineage>
        <taxon>Eukaryota</taxon>
        <taxon>Sar</taxon>
        <taxon>Stramenopiles</taxon>
        <taxon>Ochrophyta</taxon>
        <taxon>Bacillariophyta</taxon>
        <taxon>Mediophyceae</taxon>
        <taxon>Lithodesmiophycidae</taxon>
        <taxon>Lithodesmiales</taxon>
        <taxon>Lithodesmiaceae</taxon>
        <taxon>Ditylum</taxon>
    </lineage>
</organism>
<sequence length="476" mass="54176">MGNTELQYGDAIDLSLTILKDFGCRFPRGLVTGMMKALVSLYRTLKMVKHTPIEVLESLPEMTDPHKLATIALLDKLPEWTYLAGRRYMPLMLLATTRPVEMTFSCGLFDLSAAYIASLGMLTLFVTRDVETARFIGDRALQMQEKSKLEEGKARTFVNVYAVVFPHVKPLQSFSKPFLEGHQSGMRTGDKSYAMWCLYFHLLILYMTGKHLKLVEEHCKLYVRQMAELKEEAQALSLRSYWQSCLNLMGQSNNTIELRGEAMDEKEVVFTVFSHAAFVVAKNMACNFFGEYKAGASVAIEQGDEQSIQLKGGTFVSMMFLFHRALSMYAIARKHRKKKRKYTAKANRIRKELTASLNKKNPNVFHYVSILNAEHAASEQKKNQEEIVCQLYNDAIAISARGGYVHDAALAQERFGDFLLNDLGDEEEARYHIEGSIKRYTNWGAMGIVARLNNQYRRILSKPSLHREATFAVNPY</sequence>
<dbReference type="InterPro" id="IPR053159">
    <property type="entry name" value="Hybrid_Histidine_Kinase"/>
</dbReference>
<dbReference type="PANTHER" id="PTHR43642">
    <property type="entry name" value="HYBRID SIGNAL TRANSDUCTION HISTIDINE KINASE G"/>
    <property type="match status" value="1"/>
</dbReference>
<name>A0A7S4R1N9_9STRA</name>
<dbReference type="AlphaFoldDB" id="A0A7S4R1N9"/>
<accession>A0A7S4R1N9</accession>
<reference evidence="2" key="1">
    <citation type="submission" date="2021-01" db="EMBL/GenBank/DDBJ databases">
        <authorList>
            <person name="Corre E."/>
            <person name="Pelletier E."/>
            <person name="Niang G."/>
            <person name="Scheremetjew M."/>
            <person name="Finn R."/>
            <person name="Kale V."/>
            <person name="Holt S."/>
            <person name="Cochrane G."/>
            <person name="Meng A."/>
            <person name="Brown T."/>
            <person name="Cohen L."/>
        </authorList>
    </citation>
    <scope>NUCLEOTIDE SEQUENCE</scope>
    <source>
        <strain evidence="2">GSO104</strain>
    </source>
</reference>
<gene>
    <name evidence="2" type="ORF">DBRI00130_LOCUS11409</name>
</gene>
<keyword evidence="1" id="KW-0175">Coiled coil</keyword>
<dbReference type="EMBL" id="HBNS01014170">
    <property type="protein sequence ID" value="CAE4600540.1"/>
    <property type="molecule type" value="Transcribed_RNA"/>
</dbReference>
<proteinExistence type="predicted"/>
<dbReference type="PANTHER" id="PTHR43642:SF1">
    <property type="entry name" value="HYBRID SIGNAL TRANSDUCTION HISTIDINE KINASE G"/>
    <property type="match status" value="1"/>
</dbReference>